<keyword evidence="5" id="KW-0378">Hydrolase</keyword>
<evidence type="ECO:0000313" key="9">
    <source>
        <dbReference type="EMBL" id="KKW41678.1"/>
    </source>
</evidence>
<sequence length="124" mass="13797">MTVLVDSWCWIEYFIDGKAAAAIEKYLNEGMVFISVINLAEVYKFAILNKSEADADKMVRWMLANSFVIPVDATIALNAAKFNAKQKLGLGDSLIYESAKAHKLKLVTGDPGFKGMRDVEYLGR</sequence>
<evidence type="ECO:0000256" key="7">
    <source>
        <dbReference type="ARBA" id="ARBA00038093"/>
    </source>
</evidence>
<evidence type="ECO:0000256" key="3">
    <source>
        <dbReference type="ARBA" id="ARBA00022722"/>
    </source>
</evidence>
<organism evidence="9 10">
    <name type="scientific">Candidatus Magasanikbacteria bacterium GW2011_GWA2_56_11</name>
    <dbReference type="NCBI Taxonomy" id="1619044"/>
    <lineage>
        <taxon>Bacteria</taxon>
        <taxon>Candidatus Magasanikiibacteriota</taxon>
    </lineage>
</organism>
<dbReference type="Pfam" id="PF01850">
    <property type="entry name" value="PIN"/>
    <property type="match status" value="1"/>
</dbReference>
<gene>
    <name evidence="9" type="ORF">UY92_C0014G0003</name>
</gene>
<dbReference type="STRING" id="1619044.UY92_C0014G0003"/>
<evidence type="ECO:0000256" key="1">
    <source>
        <dbReference type="ARBA" id="ARBA00001946"/>
    </source>
</evidence>
<dbReference type="Gene3D" id="3.40.50.1010">
    <property type="entry name" value="5'-nuclease"/>
    <property type="match status" value="1"/>
</dbReference>
<keyword evidence="6" id="KW-0460">Magnesium</keyword>
<protein>
    <recommendedName>
        <fullName evidence="8">PIN domain-containing protein</fullName>
    </recommendedName>
</protein>
<dbReference type="PANTHER" id="PTHR33653:SF1">
    <property type="entry name" value="RIBONUCLEASE VAPC2"/>
    <property type="match status" value="1"/>
</dbReference>
<evidence type="ECO:0000256" key="2">
    <source>
        <dbReference type="ARBA" id="ARBA00022649"/>
    </source>
</evidence>
<keyword evidence="3" id="KW-0540">Nuclease</keyword>
<dbReference type="CDD" id="cd18686">
    <property type="entry name" value="PIN_VapC-like"/>
    <property type="match status" value="1"/>
</dbReference>
<dbReference type="Proteomes" id="UP000033870">
    <property type="component" value="Unassembled WGS sequence"/>
</dbReference>
<proteinExistence type="inferred from homology"/>
<evidence type="ECO:0000259" key="8">
    <source>
        <dbReference type="Pfam" id="PF01850"/>
    </source>
</evidence>
<comment type="caution">
    <text evidence="9">The sequence shown here is derived from an EMBL/GenBank/DDBJ whole genome shotgun (WGS) entry which is preliminary data.</text>
</comment>
<evidence type="ECO:0000313" key="10">
    <source>
        <dbReference type="Proteomes" id="UP000033870"/>
    </source>
</evidence>
<dbReference type="GO" id="GO:0016787">
    <property type="term" value="F:hydrolase activity"/>
    <property type="evidence" value="ECO:0007669"/>
    <property type="project" value="UniProtKB-KW"/>
</dbReference>
<keyword evidence="4" id="KW-0479">Metal-binding</keyword>
<dbReference type="InterPro" id="IPR002716">
    <property type="entry name" value="PIN_dom"/>
</dbReference>
<comment type="cofactor">
    <cofactor evidence="1">
        <name>Mg(2+)</name>
        <dbReference type="ChEBI" id="CHEBI:18420"/>
    </cofactor>
</comment>
<keyword evidence="2" id="KW-1277">Toxin-antitoxin system</keyword>
<dbReference type="EMBL" id="LCRX01000014">
    <property type="protein sequence ID" value="KKW41678.1"/>
    <property type="molecule type" value="Genomic_DNA"/>
</dbReference>
<comment type="similarity">
    <text evidence="7">Belongs to the PINc/VapC protein family.</text>
</comment>
<dbReference type="PANTHER" id="PTHR33653">
    <property type="entry name" value="RIBONUCLEASE VAPC2"/>
    <property type="match status" value="1"/>
</dbReference>
<evidence type="ECO:0000256" key="6">
    <source>
        <dbReference type="ARBA" id="ARBA00022842"/>
    </source>
</evidence>
<feature type="domain" description="PIN" evidence="8">
    <location>
        <begin position="3"/>
        <end position="115"/>
    </location>
</feature>
<accession>A0A0G1YDX7</accession>
<dbReference type="GO" id="GO:0004518">
    <property type="term" value="F:nuclease activity"/>
    <property type="evidence" value="ECO:0007669"/>
    <property type="project" value="UniProtKB-KW"/>
</dbReference>
<evidence type="ECO:0000256" key="5">
    <source>
        <dbReference type="ARBA" id="ARBA00022801"/>
    </source>
</evidence>
<dbReference type="GO" id="GO:0046872">
    <property type="term" value="F:metal ion binding"/>
    <property type="evidence" value="ECO:0007669"/>
    <property type="project" value="UniProtKB-KW"/>
</dbReference>
<dbReference type="SUPFAM" id="SSF88723">
    <property type="entry name" value="PIN domain-like"/>
    <property type="match status" value="1"/>
</dbReference>
<dbReference type="InterPro" id="IPR050556">
    <property type="entry name" value="Type_II_TA_system_RNase"/>
</dbReference>
<dbReference type="AlphaFoldDB" id="A0A0G1YDX7"/>
<dbReference type="InterPro" id="IPR029060">
    <property type="entry name" value="PIN-like_dom_sf"/>
</dbReference>
<name>A0A0G1YDX7_9BACT</name>
<reference evidence="9 10" key="1">
    <citation type="journal article" date="2015" name="Nature">
        <title>rRNA introns, odd ribosomes, and small enigmatic genomes across a large radiation of phyla.</title>
        <authorList>
            <person name="Brown C.T."/>
            <person name="Hug L.A."/>
            <person name="Thomas B.C."/>
            <person name="Sharon I."/>
            <person name="Castelle C.J."/>
            <person name="Singh A."/>
            <person name="Wilkins M.J."/>
            <person name="Williams K.H."/>
            <person name="Banfield J.F."/>
        </authorList>
    </citation>
    <scope>NUCLEOTIDE SEQUENCE [LARGE SCALE GENOMIC DNA]</scope>
</reference>
<evidence type="ECO:0000256" key="4">
    <source>
        <dbReference type="ARBA" id="ARBA00022723"/>
    </source>
</evidence>